<reference evidence="4" key="1">
    <citation type="submission" date="2007-03" db="EMBL/GenBank/DDBJ databases">
        <authorList>
            <person name="Heidelberg J."/>
        </authorList>
    </citation>
    <scope>NUCLEOTIDE SEQUENCE [LARGE SCALE GENOMIC DNA]</scope>
    <source>
        <strain evidence="4">O395</strain>
    </source>
</reference>
<feature type="signal peptide" evidence="2">
    <location>
        <begin position="1"/>
        <end position="20"/>
    </location>
</feature>
<sequence length="182" mass="20332">MVRFCGWLMVFCCFALPAYAGNSPYSFSLSTGFSRIDSPSSSDEAWVTQFGYNYQFSPFIGLDLGYSGMIGNGAEMLNTQKQKIDVKVEGFYFGAFFEQPINNLTILYARGGLSQFKVKERYELGAIGDNRQFSGTNPYIGIGTKVQSSIDKSLALTMELSYYPLEQDYSSLSFTVGGQYRF</sequence>
<proteinExistence type="predicted"/>
<feature type="chain" id="PRO_5030008065" description="Outer membrane protein beta-barrel domain-containing protein" evidence="2">
    <location>
        <begin position="21"/>
        <end position="182"/>
    </location>
</feature>
<dbReference type="Proteomes" id="UP000000249">
    <property type="component" value="Chromosome 2"/>
</dbReference>
<dbReference type="KEGG" id="vcr:VC395_A0186"/>
<dbReference type="OrthoDB" id="5917375at2"/>
<evidence type="ECO:0000256" key="2">
    <source>
        <dbReference type="SAM" id="SignalP"/>
    </source>
</evidence>
<evidence type="ECO:0000259" key="3">
    <source>
        <dbReference type="Pfam" id="PF13505"/>
    </source>
</evidence>
<dbReference type="Pfam" id="PF13505">
    <property type="entry name" value="OMP_b-brl"/>
    <property type="match status" value="1"/>
</dbReference>
<feature type="domain" description="Outer membrane protein beta-barrel" evidence="3">
    <location>
        <begin position="10"/>
        <end position="182"/>
    </location>
</feature>
<organism evidence="4">
    <name type="scientific">Vibrio cholerae serotype O1 (strain ATCC 39541 / Classical Ogawa 395 / O395)</name>
    <dbReference type="NCBI Taxonomy" id="345073"/>
    <lineage>
        <taxon>Bacteria</taxon>
        <taxon>Pseudomonadati</taxon>
        <taxon>Pseudomonadota</taxon>
        <taxon>Gammaproteobacteria</taxon>
        <taxon>Vibrionales</taxon>
        <taxon>Vibrionaceae</taxon>
        <taxon>Vibrio</taxon>
    </lineage>
</organism>
<evidence type="ECO:0000256" key="1">
    <source>
        <dbReference type="ARBA" id="ARBA00022729"/>
    </source>
</evidence>
<accession>A0A0H3AEX1</accession>
<keyword evidence="1 2" id="KW-0732">Signal</keyword>
<dbReference type="PATRIC" id="fig|345073.21.peg.2947"/>
<dbReference type="RefSeq" id="WP_000251270.1">
    <property type="nucleotide sequence ID" value="NC_009456.1"/>
</dbReference>
<dbReference type="KEGG" id="vco:VC0395_1081"/>
<dbReference type="EMBL" id="CP000626">
    <property type="protein sequence ID" value="ABQ18924.1"/>
    <property type="molecule type" value="Genomic_DNA"/>
</dbReference>
<dbReference type="InterPro" id="IPR011250">
    <property type="entry name" value="OMP/PagP_B-barrel"/>
</dbReference>
<protein>
    <recommendedName>
        <fullName evidence="3">Outer membrane protein beta-barrel domain-containing protein</fullName>
    </recommendedName>
</protein>
<dbReference type="AlphaFoldDB" id="A0A0H3AEX1"/>
<dbReference type="InterPro" id="IPR027385">
    <property type="entry name" value="Beta-barrel_OMP"/>
</dbReference>
<evidence type="ECO:0000313" key="4">
    <source>
        <dbReference type="EMBL" id="ABQ18924.1"/>
    </source>
</evidence>
<dbReference type="eggNOG" id="COG3637">
    <property type="taxonomic scope" value="Bacteria"/>
</dbReference>
<dbReference type="Gene3D" id="2.40.160.20">
    <property type="match status" value="1"/>
</dbReference>
<dbReference type="SUPFAM" id="SSF56925">
    <property type="entry name" value="OMPA-like"/>
    <property type="match status" value="1"/>
</dbReference>
<gene>
    <name evidence="4" type="ordered locus">VC0395_1081</name>
</gene>
<name>A0A0H3AEX1_VIBC3</name>